<reference evidence="2" key="1">
    <citation type="submission" date="2022-11" db="EMBL/GenBank/DDBJ databases">
        <title>Chromosomal genome sequence assembly and mating type (MAT) locus characterization of the leprose asexual lichenized fungus Lepraria neglecta (Nyl.) Erichsen.</title>
        <authorList>
            <person name="Allen J.L."/>
            <person name="Pfeffer B."/>
        </authorList>
    </citation>
    <scope>NUCLEOTIDE SEQUENCE</scope>
    <source>
        <strain evidence="2">Allen 5258</strain>
    </source>
</reference>
<evidence type="ECO:0008006" key="4">
    <source>
        <dbReference type="Google" id="ProtNLM"/>
    </source>
</evidence>
<dbReference type="AlphaFoldDB" id="A0AAD9ZI54"/>
<dbReference type="Proteomes" id="UP001276659">
    <property type="component" value="Unassembled WGS sequence"/>
</dbReference>
<gene>
    <name evidence="2" type="ORF">OEA41_008457</name>
</gene>
<dbReference type="EMBL" id="JASNWA010000004">
    <property type="protein sequence ID" value="KAK3177129.1"/>
    <property type="molecule type" value="Genomic_DNA"/>
</dbReference>
<accession>A0AAD9ZI54</accession>
<feature type="region of interest" description="Disordered" evidence="1">
    <location>
        <begin position="105"/>
        <end position="124"/>
    </location>
</feature>
<sequence>MRPALQRLLGSLSALSLPRNALQSNSFSVCQHYSQRTFGEQLGRKGDLEKLGQKGNLKWEKALKGSAAVQAGARFPIEEHDTPARVQDCEEEGRADPHENAIETWNGAATEAPGDLRRSQGGRKEGLVKRKEWRTHLSTFQDWLDESNLDSPAPNRPLLINSELYAGDWVLWLELIRFRRRHVGIQGTQIIYKEIFRRGKYLPTRGSVGKELWDLLLQTGHQDPKFLEEVVAYATGLKKITGNASPRMYGSVVANTLKTDPKTALKWHTLLKGEFAPSIEDYKKLFRLSISWGSVAGLRGLYEDFPLLGMYTTVIPELCRLQMYDEAIKWHHLLCEHQDLPLDFDDLKPLLAYLAQTGDSRQMEQIFNGLEEAQPTIIDVAAKYVRKNETISREIMNQQLGEAHGVAPKQLSDNFCARLFATRLFAVKTIINGLQMMAVESIGPMSLREIASRDGCYPEAILRHLGHLKDAGVLLDNSVFSILLQDLARTGNHRLLRSLVECDIHPDTFEDLDLQEKLLAQYYEADDQLQVERTLAVLTTRASSQKDRARWWWNLVLRSHVTLQRPNAVRSIMETMQKADIPVSSRSSRHLRVFWLSKRQVARRAQRTQELSIIIRATQSTMRSGGFVPIISWREIMRRLGMAGRLVEFENLALWLVDYYSTPMGQQSLPPQMLLQSEIQQSGMEIDNLARNHNPQKFLNILFTTDAQHAIVAWGFQQEVKVPFKQHYAVKRLQLGSTESYPLLRPLWTWGLVLLRRLQERGVPIQQATVSRICKHRLNALFGHGLSNRPINRRAKWINDTRTRDTGRSAVEYYVREMEDIWGQGLFRHQVQWERGFGHRRGTRSRYWLERAKHGRAHPVDTE</sequence>
<name>A0AAD9ZI54_9LECA</name>
<keyword evidence="3" id="KW-1185">Reference proteome</keyword>
<comment type="caution">
    <text evidence="2">The sequence shown here is derived from an EMBL/GenBank/DDBJ whole genome shotgun (WGS) entry which is preliminary data.</text>
</comment>
<evidence type="ECO:0000313" key="3">
    <source>
        <dbReference type="Proteomes" id="UP001276659"/>
    </source>
</evidence>
<evidence type="ECO:0000313" key="2">
    <source>
        <dbReference type="EMBL" id="KAK3177129.1"/>
    </source>
</evidence>
<organism evidence="2 3">
    <name type="scientific">Lepraria neglecta</name>
    <dbReference type="NCBI Taxonomy" id="209136"/>
    <lineage>
        <taxon>Eukaryota</taxon>
        <taxon>Fungi</taxon>
        <taxon>Dikarya</taxon>
        <taxon>Ascomycota</taxon>
        <taxon>Pezizomycotina</taxon>
        <taxon>Lecanoromycetes</taxon>
        <taxon>OSLEUM clade</taxon>
        <taxon>Lecanoromycetidae</taxon>
        <taxon>Lecanorales</taxon>
        <taxon>Lecanorineae</taxon>
        <taxon>Stereocaulaceae</taxon>
        <taxon>Lepraria</taxon>
    </lineage>
</organism>
<proteinExistence type="predicted"/>
<evidence type="ECO:0000256" key="1">
    <source>
        <dbReference type="SAM" id="MobiDB-lite"/>
    </source>
</evidence>
<protein>
    <recommendedName>
        <fullName evidence="4">Pentatricopeptide repeat domain-containing protein</fullName>
    </recommendedName>
</protein>
<feature type="compositionally biased region" description="Basic and acidic residues" evidence="1">
    <location>
        <begin position="114"/>
        <end position="124"/>
    </location>
</feature>